<dbReference type="Proteomes" id="UP001556653">
    <property type="component" value="Unassembled WGS sequence"/>
</dbReference>
<gene>
    <name evidence="12" type="ORF">V6X64_08845</name>
</gene>
<comment type="pathway">
    <text evidence="1">Cofactor biosynthesis; molybdopterin biosynthesis.</text>
</comment>
<dbReference type="EC" id="2.8.1.12" evidence="3"/>
<comment type="caution">
    <text evidence="12">The sequence shown here is derived from an EMBL/GenBank/DDBJ whole genome shotgun (WGS) entry which is preliminary data.</text>
</comment>
<dbReference type="EMBL" id="JBAKFJ010000001">
    <property type="protein sequence ID" value="MEX0387096.1"/>
    <property type="molecule type" value="Genomic_DNA"/>
</dbReference>
<evidence type="ECO:0000256" key="5">
    <source>
        <dbReference type="ARBA" id="ARBA00023150"/>
    </source>
</evidence>
<evidence type="ECO:0000256" key="7">
    <source>
        <dbReference type="ARBA" id="ARBA00029745"/>
    </source>
</evidence>
<dbReference type="PANTHER" id="PTHR23404">
    <property type="entry name" value="MOLYBDOPTERIN SYNTHASE RELATED"/>
    <property type="match status" value="1"/>
</dbReference>
<reference evidence="12 13" key="1">
    <citation type="submission" date="2024-02" db="EMBL/GenBank/DDBJ databases">
        <title>New especies of Spiribacter isolated from saline water.</title>
        <authorList>
            <person name="Leon M.J."/>
            <person name="De La Haba R."/>
            <person name="Sanchez-Porro C."/>
            <person name="Ventosa A."/>
        </authorList>
    </citation>
    <scope>NUCLEOTIDE SEQUENCE [LARGE SCALE GENOMIC DNA]</scope>
    <source>
        <strain evidence="13">ag22IC4-227</strain>
    </source>
</reference>
<proteinExistence type="inferred from homology"/>
<dbReference type="Gene3D" id="3.90.1170.40">
    <property type="entry name" value="Molybdopterin biosynthesis MoaE subunit"/>
    <property type="match status" value="1"/>
</dbReference>
<name>A0ABV3SAD5_9GAMM</name>
<evidence type="ECO:0000256" key="3">
    <source>
        <dbReference type="ARBA" id="ARBA00011950"/>
    </source>
</evidence>
<accession>A0ABV3SAD5</accession>
<comment type="subunit">
    <text evidence="6">Heterotetramer of 2 MoaD subunits and 2 MoaE subunits. Also stable as homodimer. The enzyme changes between these two forms during catalysis.</text>
</comment>
<evidence type="ECO:0000256" key="11">
    <source>
        <dbReference type="ARBA" id="ARBA00049878"/>
    </source>
</evidence>
<organism evidence="12 13">
    <name type="scientific">Spiribacter onubensis</name>
    <dbReference type="NCBI Taxonomy" id="3122420"/>
    <lineage>
        <taxon>Bacteria</taxon>
        <taxon>Pseudomonadati</taxon>
        <taxon>Pseudomonadota</taxon>
        <taxon>Gammaproteobacteria</taxon>
        <taxon>Chromatiales</taxon>
        <taxon>Ectothiorhodospiraceae</taxon>
        <taxon>Spiribacter</taxon>
    </lineage>
</organism>
<protein>
    <recommendedName>
        <fullName evidence="4">Molybdopterin synthase catalytic subunit</fullName>
        <ecNumber evidence="3">2.8.1.12</ecNumber>
    </recommendedName>
    <alternativeName>
        <fullName evidence="9">MPT synthase subunit 2</fullName>
    </alternativeName>
    <alternativeName>
        <fullName evidence="7">Molybdenum cofactor biosynthesis protein E</fullName>
    </alternativeName>
    <alternativeName>
        <fullName evidence="8">Molybdopterin-converting factor large subunit</fullName>
    </alternativeName>
    <alternativeName>
        <fullName evidence="10">Molybdopterin-converting factor subunit 2</fullName>
    </alternativeName>
</protein>
<evidence type="ECO:0000313" key="12">
    <source>
        <dbReference type="EMBL" id="MEX0387096.1"/>
    </source>
</evidence>
<dbReference type="SUPFAM" id="SSF54690">
    <property type="entry name" value="Molybdopterin synthase subunit MoaE"/>
    <property type="match status" value="1"/>
</dbReference>
<dbReference type="InterPro" id="IPR003448">
    <property type="entry name" value="Mopterin_biosynth_MoaE"/>
</dbReference>
<evidence type="ECO:0000256" key="8">
    <source>
        <dbReference type="ARBA" id="ARBA00030407"/>
    </source>
</evidence>
<evidence type="ECO:0000256" key="9">
    <source>
        <dbReference type="ARBA" id="ARBA00030781"/>
    </source>
</evidence>
<evidence type="ECO:0000256" key="10">
    <source>
        <dbReference type="ARBA" id="ARBA00032474"/>
    </source>
</evidence>
<keyword evidence="13" id="KW-1185">Reference proteome</keyword>
<evidence type="ECO:0000256" key="4">
    <source>
        <dbReference type="ARBA" id="ARBA00013858"/>
    </source>
</evidence>
<dbReference type="CDD" id="cd00756">
    <property type="entry name" value="MoaE"/>
    <property type="match status" value="1"/>
</dbReference>
<sequence>MTERVDSAVIDLAELLARTDSPDAGALVVFGGTVRRHHDGKAVTAIDYSAYEPLAERSLADVEAEAMARFDILSCAIRHRTGKLEVGDLSVVVVVRAAHRAEAFEAGRFAIDTLKKTAPVWKREAYADGTEVYLQGETLPGAGE</sequence>
<dbReference type="Pfam" id="PF02391">
    <property type="entry name" value="MoaE"/>
    <property type="match status" value="1"/>
</dbReference>
<comment type="similarity">
    <text evidence="2">Belongs to the MoaE family.</text>
</comment>
<dbReference type="RefSeq" id="WP_367967621.1">
    <property type="nucleotide sequence ID" value="NZ_JBAKFI010000002.1"/>
</dbReference>
<keyword evidence="5" id="KW-0501">Molybdenum cofactor biosynthesis</keyword>
<evidence type="ECO:0000313" key="13">
    <source>
        <dbReference type="Proteomes" id="UP001556653"/>
    </source>
</evidence>
<evidence type="ECO:0000256" key="6">
    <source>
        <dbReference type="ARBA" id="ARBA00026066"/>
    </source>
</evidence>
<evidence type="ECO:0000256" key="2">
    <source>
        <dbReference type="ARBA" id="ARBA00005426"/>
    </source>
</evidence>
<evidence type="ECO:0000256" key="1">
    <source>
        <dbReference type="ARBA" id="ARBA00005046"/>
    </source>
</evidence>
<comment type="catalytic activity">
    <reaction evidence="11">
        <text>2 [molybdopterin-synthase sulfur-carrier protein]-C-terminal-Gly-aminoethanethioate + cyclic pyranopterin phosphate + H2O = molybdopterin + 2 [molybdopterin-synthase sulfur-carrier protein]-C-terminal Gly-Gly + 2 H(+)</text>
        <dbReference type="Rhea" id="RHEA:26333"/>
        <dbReference type="Rhea" id="RHEA-COMP:12202"/>
        <dbReference type="Rhea" id="RHEA-COMP:19907"/>
        <dbReference type="ChEBI" id="CHEBI:15377"/>
        <dbReference type="ChEBI" id="CHEBI:15378"/>
        <dbReference type="ChEBI" id="CHEBI:58698"/>
        <dbReference type="ChEBI" id="CHEBI:59648"/>
        <dbReference type="ChEBI" id="CHEBI:90778"/>
        <dbReference type="ChEBI" id="CHEBI:232372"/>
        <dbReference type="EC" id="2.8.1.12"/>
    </reaction>
</comment>
<dbReference type="InterPro" id="IPR036563">
    <property type="entry name" value="MoaE_sf"/>
</dbReference>